<dbReference type="PANTHER" id="PTHR10514:SF27">
    <property type="entry name" value="ANGIOTENSIN-CONVERTING ENZYME"/>
    <property type="match status" value="1"/>
</dbReference>
<dbReference type="PROSITE" id="PS52011">
    <property type="entry name" value="PEPTIDASE_M2"/>
    <property type="match status" value="1"/>
</dbReference>
<keyword evidence="9" id="KW-1185">Reference proteome</keyword>
<sequence>MNAKVILMVTAAFLWSYSLVLEARYHRQNWYKGTKKPGINNQTMKKAKEFVIKAEKNFIRLAQNASHAHWNWVTNITDKNRFLKDKAAEEATKYKLKFFKECSQFKWRKFKSSNYTLFRWFKLACRGHLNIEDNYLATDYTYYSDKSKESNSTAENVISKMLQKFSTAQLCPYKNPSGACNLTFDDDVSKIMEESRNPKELKYYWKEFREKTGEKYKNLFLQAVKLENKRANLT</sequence>
<comment type="caution">
    <text evidence="6">Lacks conserved residue(s) required for the propagation of feature annotation.</text>
</comment>
<dbReference type="SUPFAM" id="SSF55486">
    <property type="entry name" value="Metalloproteases ('zincins'), catalytic domain"/>
    <property type="match status" value="1"/>
</dbReference>
<feature type="glycosylation site" description="N-linked (GlcNAc...) (complex) asparagine" evidence="5">
    <location>
        <position position="114"/>
    </location>
</feature>
<protein>
    <submittedName>
        <fullName evidence="8">Angiotensin-converting enzyme</fullName>
    </submittedName>
</protein>
<feature type="chain" id="PRO_5036466041" evidence="7">
    <location>
        <begin position="23"/>
        <end position="234"/>
    </location>
</feature>
<keyword evidence="3" id="KW-1015">Disulfide bond</keyword>
<evidence type="ECO:0000256" key="4">
    <source>
        <dbReference type="ARBA" id="ARBA00023180"/>
    </source>
</evidence>
<comment type="caution">
    <text evidence="8">The sequence shown here is derived from an EMBL/GenBank/DDBJ whole genome shotgun (WGS) entry which is preliminary data.</text>
</comment>
<evidence type="ECO:0000256" key="6">
    <source>
        <dbReference type="PROSITE-ProRule" id="PRU01355"/>
    </source>
</evidence>
<gene>
    <name evidence="8" type="primary">ACE_4</name>
    <name evidence="8" type="ORF">TNCT_443021</name>
</gene>
<dbReference type="PANTHER" id="PTHR10514">
    <property type="entry name" value="ANGIOTENSIN-CONVERTING ENZYME"/>
    <property type="match status" value="1"/>
</dbReference>
<dbReference type="OrthoDB" id="6443514at2759"/>
<dbReference type="GO" id="GO:0006508">
    <property type="term" value="P:proteolysis"/>
    <property type="evidence" value="ECO:0007669"/>
    <property type="project" value="InterPro"/>
</dbReference>
<evidence type="ECO:0000256" key="5">
    <source>
        <dbReference type="PIRSR" id="PIRSR601548-10"/>
    </source>
</evidence>
<accession>A0A8X6L9V5</accession>
<feature type="glycosylation site" description="N-linked (GlcNAc...) asparagine" evidence="5">
    <location>
        <position position="75"/>
    </location>
</feature>
<evidence type="ECO:0000256" key="1">
    <source>
        <dbReference type="ARBA" id="ARBA00008139"/>
    </source>
</evidence>
<evidence type="ECO:0000313" key="8">
    <source>
        <dbReference type="EMBL" id="GFR01870.1"/>
    </source>
</evidence>
<feature type="signal peptide" evidence="7">
    <location>
        <begin position="1"/>
        <end position="22"/>
    </location>
</feature>
<dbReference type="GO" id="GO:0016020">
    <property type="term" value="C:membrane"/>
    <property type="evidence" value="ECO:0007669"/>
    <property type="project" value="InterPro"/>
</dbReference>
<evidence type="ECO:0000256" key="7">
    <source>
        <dbReference type="SAM" id="SignalP"/>
    </source>
</evidence>
<dbReference type="Pfam" id="PF01401">
    <property type="entry name" value="Peptidase_M2"/>
    <property type="match status" value="1"/>
</dbReference>
<name>A0A8X6L9V5_TRICU</name>
<dbReference type="Proteomes" id="UP000887116">
    <property type="component" value="Unassembled WGS sequence"/>
</dbReference>
<keyword evidence="2 7" id="KW-0732">Signal</keyword>
<reference evidence="8" key="1">
    <citation type="submission" date="2020-07" db="EMBL/GenBank/DDBJ databases">
        <title>Multicomponent nature underlies the extraordinary mechanical properties of spider dragline silk.</title>
        <authorList>
            <person name="Kono N."/>
            <person name="Nakamura H."/>
            <person name="Mori M."/>
            <person name="Yoshida Y."/>
            <person name="Ohtoshi R."/>
            <person name="Malay A.D."/>
            <person name="Moran D.A.P."/>
            <person name="Tomita M."/>
            <person name="Numata K."/>
            <person name="Arakawa K."/>
        </authorList>
    </citation>
    <scope>NUCLEOTIDE SEQUENCE</scope>
</reference>
<evidence type="ECO:0000256" key="3">
    <source>
        <dbReference type="ARBA" id="ARBA00023157"/>
    </source>
</evidence>
<dbReference type="AlphaFoldDB" id="A0A8X6L9V5"/>
<evidence type="ECO:0000256" key="2">
    <source>
        <dbReference type="ARBA" id="ARBA00022729"/>
    </source>
</evidence>
<evidence type="ECO:0000313" key="9">
    <source>
        <dbReference type="Proteomes" id="UP000887116"/>
    </source>
</evidence>
<dbReference type="InterPro" id="IPR001548">
    <property type="entry name" value="Peptidase_M2"/>
</dbReference>
<proteinExistence type="inferred from homology"/>
<dbReference type="EMBL" id="BMAO01035178">
    <property type="protein sequence ID" value="GFR01870.1"/>
    <property type="molecule type" value="Genomic_DNA"/>
</dbReference>
<comment type="similarity">
    <text evidence="1 6">Belongs to the peptidase M2 family.</text>
</comment>
<feature type="non-terminal residue" evidence="8">
    <location>
        <position position="234"/>
    </location>
</feature>
<dbReference type="GO" id="GO:0008241">
    <property type="term" value="F:peptidyl-dipeptidase activity"/>
    <property type="evidence" value="ECO:0007669"/>
    <property type="project" value="InterPro"/>
</dbReference>
<keyword evidence="4 5" id="KW-0325">Glycoprotein</keyword>
<dbReference type="GO" id="GO:0008237">
    <property type="term" value="F:metallopeptidase activity"/>
    <property type="evidence" value="ECO:0007669"/>
    <property type="project" value="InterPro"/>
</dbReference>
<organism evidence="8 9">
    <name type="scientific">Trichonephila clavata</name>
    <name type="common">Joro spider</name>
    <name type="synonym">Nephila clavata</name>
    <dbReference type="NCBI Taxonomy" id="2740835"/>
    <lineage>
        <taxon>Eukaryota</taxon>
        <taxon>Metazoa</taxon>
        <taxon>Ecdysozoa</taxon>
        <taxon>Arthropoda</taxon>
        <taxon>Chelicerata</taxon>
        <taxon>Arachnida</taxon>
        <taxon>Araneae</taxon>
        <taxon>Araneomorphae</taxon>
        <taxon>Entelegynae</taxon>
        <taxon>Araneoidea</taxon>
        <taxon>Nephilidae</taxon>
        <taxon>Trichonephila</taxon>
    </lineage>
</organism>